<evidence type="ECO:0000256" key="1">
    <source>
        <dbReference type="ARBA" id="ARBA00009227"/>
    </source>
</evidence>
<dbReference type="PANTHER" id="PTHR11358">
    <property type="entry name" value="ARGINASE/AGMATINASE"/>
    <property type="match status" value="1"/>
</dbReference>
<dbReference type="CDD" id="cd11592">
    <property type="entry name" value="Agmatinase_PAH"/>
    <property type="match status" value="1"/>
</dbReference>
<comment type="similarity">
    <text evidence="1">Belongs to the arginase family. Agmatinase subfamily.</text>
</comment>
<evidence type="ECO:0008006" key="6">
    <source>
        <dbReference type="Google" id="ProtNLM"/>
    </source>
</evidence>
<dbReference type="PROSITE" id="PS51409">
    <property type="entry name" value="ARGINASE_2"/>
    <property type="match status" value="1"/>
</dbReference>
<dbReference type="Pfam" id="PF00491">
    <property type="entry name" value="Arginase"/>
    <property type="match status" value="1"/>
</dbReference>
<name>A0ABX8IG23_9ASCO</name>
<sequence length="1286" mass="145622">MYPIYLIENAKTPSSSRQTVDEELQNNPSNYLFHDTHAVMVDGESWTLTGLTLKEAKLIEDTSYLQQARKREGVLDCGSGPTLNDGKARIVFAVSRLEQFQYCPRRFTDKNTLLGVRCLQIKDSLAPLEYAFSNTLLDKYRTLNPGTYSSTEGQSSDEVPLRLESYYKAPSSFSISPPSRIITPGSKVPTFMELRLCQNDGSLCDYRKGLSVSKIKLVVEEHTLCKIQSKEGFSFEKNVRDFVGHKLSKNFTIPFSAFQSNGTSYTAPIPTDHYPFVFPRTGPSFYTEDFSRTYTVRIEMTICCNLKQVQWHLSTSMNVDVAIEHHLSSSKPAFQPVLEDYLLLIDKVPKSPSILSDVASTSAMRVSSIPSGCLSYSTISIPRDDHVVALTMINLPQWHDGKETSFGSKRFKMSGDYALVMTEKGWSLVEYKNDKYMDTGHFLNLEKFTWFIQPYPYSYSLDNPNGFYRAVEEEIQKLPSNYITHDTFTVAANEKAWTVTGLLLKNVDVLEDTTSLEQARKKEGVFNFGSGPNLNDGKPRILFSLLRREQLHYNPGYTYWDTQKTILGIRCVHVGDSRIPLEYAVSQMSLPKYRKSSKPKKAVKSENPIFLSLQSCFKKKESWCIPYSRIVTAGASVADFLQLKLYQNEAFICRCQETFDATYVKVALEEHTWCKVLSKVGFKVQEEVREITLRDKEIYFTFKKSGFKTDGSRFSININDEVFNCELPNIGPSFISDDCARTYTLRIELTFYCTTGKCSSTFVAYPGLDLDKFLTLKVTVPENQTLKLIGLRVKLLQKKIRVLPGGLHDVKNKWFKLKRNTSQSSFYKTGTTKIDGSRYRCKIPNVEPSILSNGLLITYRLFVFLKFQKKNKTVFLGNGINLDMMTNETSCLPLATIWGEAWPFQGINTFAHLPTHHCLADRDLQYDVALVGVPFDTAVSYRPGARFGPRAIRAASQRQTSLRGFNPRALYNPYKEWASVVDCGDIPVSPMDNSLAFEQMTVGFEELLFEHSRERPPRYIALGGDHSVLLPHVRALHKLYGPLNIIHFDAHLDTWKPDKYPSYWHTETSEVSHGSMLWKAYEEGLTTKNNVHAGLRTKLSGAEDWEDDDEQGWLRLSADDVWIHGADYIVKQILKRVPKNSPTYISVDIDVLDPAFASGTGTQEPGGWLPRELIHILRGIEQLSIVGADVVEVSPAYDHAEVTATNGAQFAYELITSMVKNGPLTLPFSDGLKAEYKRSQPASSFEAVENFVGYGEEDIQVLLQKRAEELEKSLEDVKELQKSASQ</sequence>
<evidence type="ECO:0000256" key="3">
    <source>
        <dbReference type="ARBA" id="ARBA00022801"/>
    </source>
</evidence>
<evidence type="ECO:0000256" key="2">
    <source>
        <dbReference type="ARBA" id="ARBA00022723"/>
    </source>
</evidence>
<dbReference type="PRINTS" id="PR00116">
    <property type="entry name" value="ARGINASE"/>
</dbReference>
<accession>A0ABX8IG23</accession>
<keyword evidence="2" id="KW-0479">Metal-binding</keyword>
<keyword evidence="3" id="KW-0378">Hydrolase</keyword>
<dbReference type="Gene3D" id="3.40.800.10">
    <property type="entry name" value="Ureohydrolase domain"/>
    <property type="match status" value="1"/>
</dbReference>
<gene>
    <name evidence="4" type="ORF">CA3LBN_004149</name>
</gene>
<keyword evidence="5" id="KW-1185">Reference proteome</keyword>
<dbReference type="Proteomes" id="UP000825434">
    <property type="component" value="Chromosome 5"/>
</dbReference>
<reference evidence="4 5" key="1">
    <citation type="submission" date="2021-06" db="EMBL/GenBank/DDBJ databases">
        <title>Candida outbreak in Lebanon.</title>
        <authorList>
            <person name="Finianos M."/>
        </authorList>
    </citation>
    <scope>NUCLEOTIDE SEQUENCE [LARGE SCALE GENOMIC DNA]</scope>
    <source>
        <strain evidence="4">CA3LBN</strain>
    </source>
</reference>
<dbReference type="PANTHER" id="PTHR11358:SF26">
    <property type="entry name" value="GUANIDINO ACID HYDROLASE, MITOCHONDRIAL"/>
    <property type="match status" value="1"/>
</dbReference>
<proteinExistence type="inferred from homology"/>
<dbReference type="SUPFAM" id="SSF52768">
    <property type="entry name" value="Arginase/deacetylase"/>
    <property type="match status" value="1"/>
</dbReference>
<organism evidence="4 5">
    <name type="scientific">Candidozyma haemuli</name>
    <dbReference type="NCBI Taxonomy" id="45357"/>
    <lineage>
        <taxon>Eukaryota</taxon>
        <taxon>Fungi</taxon>
        <taxon>Dikarya</taxon>
        <taxon>Ascomycota</taxon>
        <taxon>Saccharomycotina</taxon>
        <taxon>Pichiomycetes</taxon>
        <taxon>Metschnikowiaceae</taxon>
        <taxon>Candidozyma</taxon>
    </lineage>
</organism>
<dbReference type="InterPro" id="IPR005925">
    <property type="entry name" value="Agmatinase-rel"/>
</dbReference>
<dbReference type="InterPro" id="IPR023696">
    <property type="entry name" value="Ureohydrolase_dom_sf"/>
</dbReference>
<dbReference type="NCBIfam" id="TIGR01230">
    <property type="entry name" value="agmatinase"/>
    <property type="match status" value="1"/>
</dbReference>
<evidence type="ECO:0000313" key="4">
    <source>
        <dbReference type="EMBL" id="QWU89801.1"/>
    </source>
</evidence>
<dbReference type="EMBL" id="CP076665">
    <property type="protein sequence ID" value="QWU89801.1"/>
    <property type="molecule type" value="Genomic_DNA"/>
</dbReference>
<protein>
    <recommendedName>
        <fullName evidence="6">Agmatinase</fullName>
    </recommendedName>
</protein>
<dbReference type="InterPro" id="IPR006035">
    <property type="entry name" value="Ureohydrolase"/>
</dbReference>
<evidence type="ECO:0000313" key="5">
    <source>
        <dbReference type="Proteomes" id="UP000825434"/>
    </source>
</evidence>